<dbReference type="EMBL" id="CP039348">
    <property type="protein sequence ID" value="QCD89851.1"/>
    <property type="molecule type" value="Genomic_DNA"/>
</dbReference>
<organism evidence="2 3">
    <name type="scientific">Vigna unguiculata</name>
    <name type="common">Cowpea</name>
    <dbReference type="NCBI Taxonomy" id="3917"/>
    <lineage>
        <taxon>Eukaryota</taxon>
        <taxon>Viridiplantae</taxon>
        <taxon>Streptophyta</taxon>
        <taxon>Embryophyta</taxon>
        <taxon>Tracheophyta</taxon>
        <taxon>Spermatophyta</taxon>
        <taxon>Magnoliopsida</taxon>
        <taxon>eudicotyledons</taxon>
        <taxon>Gunneridae</taxon>
        <taxon>Pentapetalae</taxon>
        <taxon>rosids</taxon>
        <taxon>fabids</taxon>
        <taxon>Fabales</taxon>
        <taxon>Fabaceae</taxon>
        <taxon>Papilionoideae</taxon>
        <taxon>50 kb inversion clade</taxon>
        <taxon>NPAAA clade</taxon>
        <taxon>indigoferoid/millettioid clade</taxon>
        <taxon>Phaseoleae</taxon>
        <taxon>Vigna</taxon>
    </lineage>
</organism>
<gene>
    <name evidence="2" type="ORF">DEO72_LG4g801</name>
</gene>
<evidence type="ECO:0000256" key="1">
    <source>
        <dbReference type="SAM" id="MobiDB-lite"/>
    </source>
</evidence>
<evidence type="ECO:0000313" key="2">
    <source>
        <dbReference type="EMBL" id="QCD89851.1"/>
    </source>
</evidence>
<reference evidence="2 3" key="1">
    <citation type="submission" date="2019-04" db="EMBL/GenBank/DDBJ databases">
        <title>An improved genome assembly and genetic linkage map for asparagus bean, Vigna unguiculata ssp. sesquipedialis.</title>
        <authorList>
            <person name="Xia Q."/>
            <person name="Zhang R."/>
            <person name="Dong Y."/>
        </authorList>
    </citation>
    <scope>NUCLEOTIDE SEQUENCE [LARGE SCALE GENOMIC DNA]</scope>
    <source>
        <tissue evidence="2">Leaf</tissue>
    </source>
</reference>
<evidence type="ECO:0000313" key="3">
    <source>
        <dbReference type="Proteomes" id="UP000501690"/>
    </source>
</evidence>
<feature type="compositionally biased region" description="Polar residues" evidence="1">
    <location>
        <begin position="42"/>
        <end position="51"/>
    </location>
</feature>
<proteinExistence type="predicted"/>
<accession>A0A4D6LMT8</accession>
<dbReference type="AlphaFoldDB" id="A0A4D6LMT8"/>
<keyword evidence="3" id="KW-1185">Reference proteome</keyword>
<sequence>MTHRGGQSIWTHPYWPQPAHSHRHTHQPKPQLKVPRVHPLSRATTRGNSPLLSRIHQPKRASRTTTAVPPRGGQKRGEDGRDLMEEDGGAVAWCGGEKMEVFWLLFVVAGRGAAMVREGCGNGSCYFRRVAVVAGEEMAAAAAMGQKRGEDGRDLMEEDSGAVAWCGFRRSVAGGAEACLADGEKMEVFWLLFVVAGRGAAMVREGCGNGSGYFRRVAVVAGEEMAAAAAMAGGREIRVRVSCVRGRR</sequence>
<protein>
    <submittedName>
        <fullName evidence="2">Uncharacterized protein</fullName>
    </submittedName>
</protein>
<dbReference type="Proteomes" id="UP000501690">
    <property type="component" value="Linkage Group LG4"/>
</dbReference>
<feature type="region of interest" description="Disordered" evidence="1">
    <location>
        <begin position="1"/>
        <end position="83"/>
    </location>
</feature>
<name>A0A4D6LMT8_VIGUN</name>